<reference evidence="2 3" key="1">
    <citation type="submission" date="2019-03" db="EMBL/GenBank/DDBJ databases">
        <title>Genomics of glacier-inhabiting Cryobacterium strains.</title>
        <authorList>
            <person name="Liu Q."/>
            <person name="Xin Y.-H."/>
        </authorList>
    </citation>
    <scope>NUCLEOTIDE SEQUENCE [LARGE SCALE GENOMIC DNA]</scope>
    <source>
        <strain evidence="2 3">TMT2-48-2</strain>
    </source>
</reference>
<dbReference type="Gene3D" id="3.10.180.10">
    <property type="entry name" value="2,3-Dihydroxybiphenyl 1,2-Dioxygenase, domain 1"/>
    <property type="match status" value="1"/>
</dbReference>
<protein>
    <submittedName>
        <fullName evidence="2">VOC family protein</fullName>
    </submittedName>
</protein>
<comment type="caution">
    <text evidence="2">The sequence shown here is derived from an EMBL/GenBank/DDBJ whole genome shotgun (WGS) entry which is preliminary data.</text>
</comment>
<evidence type="ECO:0000313" key="3">
    <source>
        <dbReference type="Proteomes" id="UP000298433"/>
    </source>
</evidence>
<accession>A0A4R8XNS7</accession>
<dbReference type="InterPro" id="IPR037523">
    <property type="entry name" value="VOC_core"/>
</dbReference>
<keyword evidence="3" id="KW-1185">Reference proteome</keyword>
<feature type="domain" description="VOC" evidence="1">
    <location>
        <begin position="3"/>
        <end position="122"/>
    </location>
</feature>
<dbReference type="EMBL" id="SOGN01000044">
    <property type="protein sequence ID" value="TFC79752.1"/>
    <property type="molecule type" value="Genomic_DNA"/>
</dbReference>
<dbReference type="Pfam" id="PF00903">
    <property type="entry name" value="Glyoxalase"/>
    <property type="match status" value="1"/>
</dbReference>
<dbReference type="InterPro" id="IPR029068">
    <property type="entry name" value="Glyas_Bleomycin-R_OHBP_Dase"/>
</dbReference>
<dbReference type="PROSITE" id="PS51819">
    <property type="entry name" value="VOC"/>
    <property type="match status" value="1"/>
</dbReference>
<evidence type="ECO:0000313" key="2">
    <source>
        <dbReference type="EMBL" id="TFC79752.1"/>
    </source>
</evidence>
<name>A0A4R8XNS7_9MICO</name>
<evidence type="ECO:0000259" key="1">
    <source>
        <dbReference type="PROSITE" id="PS51819"/>
    </source>
</evidence>
<dbReference type="SUPFAM" id="SSF54593">
    <property type="entry name" value="Glyoxalase/Bleomycin resistance protein/Dihydroxybiphenyl dioxygenase"/>
    <property type="match status" value="1"/>
</dbReference>
<dbReference type="Proteomes" id="UP000298433">
    <property type="component" value="Unassembled WGS sequence"/>
</dbReference>
<dbReference type="InterPro" id="IPR004360">
    <property type="entry name" value="Glyas_Fos-R_dOase_dom"/>
</dbReference>
<proteinExistence type="predicted"/>
<dbReference type="OrthoDB" id="9804907at2"/>
<organism evidence="2 3">
    <name type="scientific">Cryobacterium cheniae</name>
    <dbReference type="NCBI Taxonomy" id="1259262"/>
    <lineage>
        <taxon>Bacteria</taxon>
        <taxon>Bacillati</taxon>
        <taxon>Actinomycetota</taxon>
        <taxon>Actinomycetes</taxon>
        <taxon>Micrococcales</taxon>
        <taxon>Microbacteriaceae</taxon>
        <taxon>Cryobacterium</taxon>
    </lineage>
</organism>
<dbReference type="AlphaFoldDB" id="A0A4R8XNS7"/>
<dbReference type="RefSeq" id="WP_134370383.1">
    <property type="nucleotide sequence ID" value="NZ_SOGN01000044.1"/>
</dbReference>
<sequence>MLKELHTVLPAADLKRAQSFYHDALGLDPDEIHEGTLVYHVGSGSVFEIYETSNAGTARNTQMGWVTDDLEAEMGRLRERGVVFEDFDVPGMKTVNGVASADEMKSAWFRDTEGNFICLSQKI</sequence>
<gene>
    <name evidence="2" type="ORF">E3T23_10950</name>
</gene>